<dbReference type="Pfam" id="PF01613">
    <property type="entry name" value="Flavin_Reduct"/>
    <property type="match status" value="1"/>
</dbReference>
<dbReference type="NCBIfam" id="TIGR03615">
    <property type="entry name" value="RutF"/>
    <property type="match status" value="1"/>
</dbReference>
<evidence type="ECO:0000313" key="8">
    <source>
        <dbReference type="Proteomes" id="UP000193942"/>
    </source>
</evidence>
<comment type="caution">
    <text evidence="7">The sequence shown here is derived from an EMBL/GenBank/DDBJ whole genome shotgun (WGS) entry which is preliminary data.</text>
</comment>
<reference evidence="7 8" key="1">
    <citation type="submission" date="2010-04" db="EMBL/GenBank/DDBJ databases">
        <title>The Genome Sequence of Escherichia coli TA447.</title>
        <authorList>
            <consortium name="The Broad Institute Genome Sequencing Platform"/>
            <consortium name="The Broad Institute Genome Sequencing Center for Infectious Disease"/>
            <person name="Feldgarden M."/>
            <person name="Gordon D.M."/>
            <person name="Johnson J.R."/>
            <person name="Johnston B.D."/>
            <person name="Young S."/>
            <person name="Zeng Q."/>
            <person name="Koehrsen M."/>
            <person name="Alvarado L."/>
            <person name="Berlin A.M."/>
            <person name="Borenstein D."/>
            <person name="Chapman S.B."/>
            <person name="Chen Z."/>
            <person name="Engels R."/>
            <person name="Freedman E."/>
            <person name="Gellesch M."/>
            <person name="Goldberg J."/>
            <person name="Griggs A."/>
            <person name="Gujja S."/>
            <person name="Heilman E.R."/>
            <person name="Heiman D.I."/>
            <person name="Hepburn T.A."/>
            <person name="Howarth C."/>
            <person name="Jen D."/>
            <person name="Larson L."/>
            <person name="Mehta T."/>
            <person name="Park D."/>
            <person name="Pearson M."/>
            <person name="Richards J."/>
            <person name="Roberts A."/>
            <person name="Saif S."/>
            <person name="Shea T.D."/>
            <person name="Shenoy N."/>
            <person name="Sisk P."/>
            <person name="Stolte C."/>
            <person name="Sykes S.N."/>
            <person name="Walk T."/>
            <person name="White J."/>
            <person name="Yandava C."/>
            <person name="Haas B."/>
            <person name="Henn M.R."/>
            <person name="Nusbaum C."/>
            <person name="Birren B."/>
        </authorList>
    </citation>
    <scope>NUCLEOTIDE SEQUENCE [LARGE SCALE GENOMIC DNA]</scope>
    <source>
        <strain evidence="7 8">TA447</strain>
    </source>
</reference>
<keyword evidence="3 5" id="KW-0560">Oxidoreductase</keyword>
<comment type="similarity">
    <text evidence="5">Belongs to the non-flavoprotein flavin reductase family. RutF subfamily.</text>
</comment>
<dbReference type="InterPro" id="IPR012349">
    <property type="entry name" value="Split_barrel_FMN-bd"/>
</dbReference>
<evidence type="ECO:0000259" key="6">
    <source>
        <dbReference type="SMART" id="SM00903"/>
    </source>
</evidence>
<dbReference type="PANTHER" id="PTHR30466:SF1">
    <property type="entry name" value="FMN REDUCTASE (NADH) RUTF"/>
    <property type="match status" value="1"/>
</dbReference>
<dbReference type="GO" id="GO:0052874">
    <property type="term" value="F:FMN reductase (NADH) activity"/>
    <property type="evidence" value="ECO:0007669"/>
    <property type="project" value="UniProtKB-EC"/>
</dbReference>
<dbReference type="PANTHER" id="PTHR30466">
    <property type="entry name" value="FLAVIN REDUCTASE"/>
    <property type="match status" value="1"/>
</dbReference>
<dbReference type="GO" id="GO:0006212">
    <property type="term" value="P:uracil catabolic process"/>
    <property type="evidence" value="ECO:0007669"/>
    <property type="project" value="UniProtKB-UniRule"/>
</dbReference>
<dbReference type="SUPFAM" id="SSF50475">
    <property type="entry name" value="FMN-binding split barrel"/>
    <property type="match status" value="1"/>
</dbReference>
<dbReference type="GO" id="GO:0019740">
    <property type="term" value="P:nitrogen utilization"/>
    <property type="evidence" value="ECO:0007669"/>
    <property type="project" value="UniProtKB-UniRule"/>
</dbReference>
<name>A0A1X3J3C3_ECOLX</name>
<comment type="catalytic activity">
    <reaction evidence="5">
        <text>FMNH2 + NAD(+) = FMN + NADH + 2 H(+)</text>
        <dbReference type="Rhea" id="RHEA:21620"/>
        <dbReference type="ChEBI" id="CHEBI:15378"/>
        <dbReference type="ChEBI" id="CHEBI:57540"/>
        <dbReference type="ChEBI" id="CHEBI:57618"/>
        <dbReference type="ChEBI" id="CHEBI:57945"/>
        <dbReference type="ChEBI" id="CHEBI:58210"/>
        <dbReference type="EC" id="1.5.1.42"/>
    </reaction>
</comment>
<dbReference type="GO" id="GO:0010181">
    <property type="term" value="F:FMN binding"/>
    <property type="evidence" value="ECO:0007669"/>
    <property type="project" value="InterPro"/>
</dbReference>
<gene>
    <name evidence="5" type="primary">rutF</name>
    <name evidence="7" type="ORF">ECXG_01960</name>
</gene>
<comment type="induction">
    <text evidence="5">Up-regulated by the nitrogen regulatory protein C (NtrC also called GlnG) and repressed by RutR.</text>
</comment>
<protein>
    <recommendedName>
        <fullName evidence="5">FMN reductase (NADH) RutF</fullName>
        <ecNumber evidence="5">1.5.1.42</ecNumber>
    </recommendedName>
    <alternativeName>
        <fullName evidence="5">FMN reductase</fullName>
    </alternativeName>
    <alternativeName>
        <fullName evidence="5">NADH-flavin reductase RutF</fullName>
    </alternativeName>
    <alternativeName>
        <fullName evidence="5">NADH:flavin oxidoreductase</fullName>
    </alternativeName>
</protein>
<keyword evidence="1 5" id="KW-0285">Flavoprotein</keyword>
<evidence type="ECO:0000256" key="5">
    <source>
        <dbReference type="HAMAP-Rule" id="MF_00833"/>
    </source>
</evidence>
<dbReference type="EC" id="1.5.1.42" evidence="5"/>
<evidence type="ECO:0000256" key="4">
    <source>
        <dbReference type="ARBA" id="ARBA00023027"/>
    </source>
</evidence>
<keyword evidence="2 5" id="KW-0288">FMN</keyword>
<evidence type="ECO:0000256" key="3">
    <source>
        <dbReference type="ARBA" id="ARBA00023002"/>
    </source>
</evidence>
<accession>A0A1X3J3C3</accession>
<comment type="function">
    <text evidence="5">Catalyzes the reduction of FMN to FMNH2 which is used to reduce pyrimidine by RutA via the Rut pathway.</text>
</comment>
<dbReference type="InterPro" id="IPR019917">
    <property type="entry name" value="RutF"/>
</dbReference>
<evidence type="ECO:0000256" key="1">
    <source>
        <dbReference type="ARBA" id="ARBA00022630"/>
    </source>
</evidence>
<sequence>MAIAANFLRACHVCPLKKPAGCCKEQTMNIVDQQTFRDAMSCMGAAVNIITTDGPAGRAGFTASAVCSVTDTPPTLLVCLNRGASVWPVFNENRTLCVNTLSAGQEPLSNLFGGKTPMEHRFAAARWQTGVTGCPQLEEALVSFDCRISQVVSVGTHDILFCAIEAIHRHATPYGLVWFDRSYHALMRPAC</sequence>
<dbReference type="Proteomes" id="UP000193942">
    <property type="component" value="Unassembled WGS sequence"/>
</dbReference>
<feature type="domain" description="Flavin reductase like" evidence="6">
    <location>
        <begin position="40"/>
        <end position="185"/>
    </location>
</feature>
<evidence type="ECO:0000313" key="7">
    <source>
        <dbReference type="EMBL" id="OSK95419.1"/>
    </source>
</evidence>
<dbReference type="InterPro" id="IPR002563">
    <property type="entry name" value="Flavin_Rdtase-like_dom"/>
</dbReference>
<keyword evidence="4 5" id="KW-0520">NAD</keyword>
<dbReference type="GO" id="GO:0042602">
    <property type="term" value="F:riboflavin reductase (NADPH) activity"/>
    <property type="evidence" value="ECO:0007669"/>
    <property type="project" value="UniProtKB-UniRule"/>
</dbReference>
<proteinExistence type="evidence at transcript level"/>
<evidence type="ECO:0000256" key="2">
    <source>
        <dbReference type="ARBA" id="ARBA00022643"/>
    </source>
</evidence>
<dbReference type="Gene3D" id="2.30.110.10">
    <property type="entry name" value="Electron Transport, Fmn-binding Protein, Chain A"/>
    <property type="match status" value="1"/>
</dbReference>
<dbReference type="SMART" id="SM00903">
    <property type="entry name" value="Flavin_Reduct"/>
    <property type="match status" value="1"/>
</dbReference>
<organism evidence="7 8">
    <name type="scientific">Escherichia coli TA447</name>
    <dbReference type="NCBI Taxonomy" id="656447"/>
    <lineage>
        <taxon>Bacteria</taxon>
        <taxon>Pseudomonadati</taxon>
        <taxon>Pseudomonadota</taxon>
        <taxon>Gammaproteobacteria</taxon>
        <taxon>Enterobacterales</taxon>
        <taxon>Enterobacteriaceae</taxon>
        <taxon>Escherichia</taxon>
    </lineage>
</organism>
<dbReference type="InterPro" id="IPR050268">
    <property type="entry name" value="NADH-dep_flavin_reductase"/>
</dbReference>
<dbReference type="EMBL" id="ADIZ01000015">
    <property type="protein sequence ID" value="OSK95419.1"/>
    <property type="molecule type" value="Genomic_DNA"/>
</dbReference>
<dbReference type="AlphaFoldDB" id="A0A1X3J3C3"/>
<dbReference type="HAMAP" id="MF_00833">
    <property type="entry name" value="RutF"/>
    <property type="match status" value="1"/>
</dbReference>
<dbReference type="FunFam" id="2.30.110.10:FF:000002">
    <property type="entry name" value="FMN reductase (NADH) RutF"/>
    <property type="match status" value="1"/>
</dbReference>